<dbReference type="Gene3D" id="3.80.10.10">
    <property type="entry name" value="Ribonuclease Inhibitor"/>
    <property type="match status" value="1"/>
</dbReference>
<accession>A0A9P0FGC7</accession>
<dbReference type="AlphaFoldDB" id="A0A9P0FGC7"/>
<dbReference type="SMART" id="SM00367">
    <property type="entry name" value="LRR_CC"/>
    <property type="match status" value="3"/>
</dbReference>
<dbReference type="SUPFAM" id="SSF52047">
    <property type="entry name" value="RNI-like"/>
    <property type="match status" value="1"/>
</dbReference>
<dbReference type="PANTHER" id="PTHR13318:SF190">
    <property type="entry name" value="PARTNER OF PAIRED, ISOFORM B"/>
    <property type="match status" value="1"/>
</dbReference>
<sequence length="458" mass="52121">MSRQSILQPVDVNIGRSPSRKRARYDEEAFGGNSWSLNKSDVILHEIFDHGVGRLDCDTEEVLSDDDTIFNKEEPRAIDVSCVSMSPSSKVKQLAILESTLTKEALDKLTLGEWDNLLVNKPMMRPTDKTNYFNSLSDEVVLHILRWLPRAHLREISLVSRRFYRLTHDDSLWTRMDMSNKTLAPGVFGTILAKQVVVLRLAKTKICDPPINPTCTLSSNDFQCRMVYLDLSMAYISTETLAVLFGKCRRLKKLSLENVPVDDDVLRALSGNKDIEVINFAMSTGIQEEGLKYLVNNCRRVRELNVAWTYLNSKSIQYLCENLPSSMDRLNFSGCRKLLNDKNVSDLVSSCPRLRELDLSDCTIITGESVRKIAILEDLHFLALSRCYSIPYKSLLHLKKSSNLSYLDVHGYMDRAELRQIGDGLGPQVQLNKFVFSSVARPTVGLRRTSIWNMRVRD</sequence>
<evidence type="ECO:0000259" key="2">
    <source>
        <dbReference type="PROSITE" id="PS50181"/>
    </source>
</evidence>
<dbReference type="OrthoDB" id="2095648at2759"/>
<dbReference type="InterPro" id="IPR006553">
    <property type="entry name" value="Leu-rich_rpt_Cys-con_subtyp"/>
</dbReference>
<dbReference type="PANTHER" id="PTHR13318">
    <property type="entry name" value="PARTNER OF PAIRED, ISOFORM B-RELATED"/>
    <property type="match status" value="1"/>
</dbReference>
<protein>
    <recommendedName>
        <fullName evidence="2">F-box domain-containing protein</fullName>
    </recommendedName>
</protein>
<dbReference type="InterPro" id="IPR036047">
    <property type="entry name" value="F-box-like_dom_sf"/>
</dbReference>
<organism evidence="3 4">
    <name type="scientific">Brassicogethes aeneus</name>
    <name type="common">Rape pollen beetle</name>
    <name type="synonym">Meligethes aeneus</name>
    <dbReference type="NCBI Taxonomy" id="1431903"/>
    <lineage>
        <taxon>Eukaryota</taxon>
        <taxon>Metazoa</taxon>
        <taxon>Ecdysozoa</taxon>
        <taxon>Arthropoda</taxon>
        <taxon>Hexapoda</taxon>
        <taxon>Insecta</taxon>
        <taxon>Pterygota</taxon>
        <taxon>Neoptera</taxon>
        <taxon>Endopterygota</taxon>
        <taxon>Coleoptera</taxon>
        <taxon>Polyphaga</taxon>
        <taxon>Cucujiformia</taxon>
        <taxon>Nitidulidae</taxon>
        <taxon>Meligethinae</taxon>
        <taxon>Brassicogethes</taxon>
    </lineage>
</organism>
<gene>
    <name evidence="3" type="ORF">MELIAE_LOCUS6868</name>
</gene>
<dbReference type="Proteomes" id="UP001154078">
    <property type="component" value="Chromosome 4"/>
</dbReference>
<dbReference type="SUPFAM" id="SSF81383">
    <property type="entry name" value="F-box domain"/>
    <property type="match status" value="1"/>
</dbReference>
<name>A0A9P0FGC7_BRAAE</name>
<feature type="domain" description="F-box" evidence="2">
    <location>
        <begin position="130"/>
        <end position="176"/>
    </location>
</feature>
<evidence type="ECO:0000256" key="1">
    <source>
        <dbReference type="ARBA" id="ARBA00022786"/>
    </source>
</evidence>
<dbReference type="InterPro" id="IPR001810">
    <property type="entry name" value="F-box_dom"/>
</dbReference>
<dbReference type="EMBL" id="OV121135">
    <property type="protein sequence ID" value="CAH0555512.1"/>
    <property type="molecule type" value="Genomic_DNA"/>
</dbReference>
<dbReference type="GO" id="GO:0031146">
    <property type="term" value="P:SCF-dependent proteasomal ubiquitin-dependent protein catabolic process"/>
    <property type="evidence" value="ECO:0007669"/>
    <property type="project" value="TreeGrafter"/>
</dbReference>
<dbReference type="GO" id="GO:0019005">
    <property type="term" value="C:SCF ubiquitin ligase complex"/>
    <property type="evidence" value="ECO:0007669"/>
    <property type="project" value="TreeGrafter"/>
</dbReference>
<keyword evidence="4" id="KW-1185">Reference proteome</keyword>
<reference evidence="3" key="1">
    <citation type="submission" date="2021-12" db="EMBL/GenBank/DDBJ databases">
        <authorList>
            <person name="King R."/>
        </authorList>
    </citation>
    <scope>NUCLEOTIDE SEQUENCE</scope>
</reference>
<dbReference type="Pfam" id="PF12937">
    <property type="entry name" value="F-box-like"/>
    <property type="match status" value="1"/>
</dbReference>
<dbReference type="InterPro" id="IPR032675">
    <property type="entry name" value="LRR_dom_sf"/>
</dbReference>
<evidence type="ECO:0000313" key="4">
    <source>
        <dbReference type="Proteomes" id="UP001154078"/>
    </source>
</evidence>
<dbReference type="SMART" id="SM00256">
    <property type="entry name" value="FBOX"/>
    <property type="match status" value="1"/>
</dbReference>
<dbReference type="PROSITE" id="PS50181">
    <property type="entry name" value="FBOX"/>
    <property type="match status" value="1"/>
</dbReference>
<keyword evidence="1" id="KW-0833">Ubl conjugation pathway</keyword>
<proteinExistence type="predicted"/>
<evidence type="ECO:0000313" key="3">
    <source>
        <dbReference type="EMBL" id="CAH0555512.1"/>
    </source>
</evidence>